<gene>
    <name evidence="1" type="ORF">F7Q99_30740</name>
</gene>
<dbReference type="RefSeq" id="WP_153467294.1">
    <property type="nucleotide sequence ID" value="NZ_WBOF01000002.1"/>
</dbReference>
<accession>A0A6N7KXP1</accession>
<dbReference type="Proteomes" id="UP000450000">
    <property type="component" value="Unassembled WGS sequence"/>
</dbReference>
<sequence length="96" mass="11167">MPQLNRHGRLAKEYWSTYRPQALAQLGSPQEQEEYFYGLGLRVMEQIGELTDDLLLKLPLEQRALARASVRAQAQELVYGQEIWLPKEPGTEHREM</sequence>
<reference evidence="1 2" key="1">
    <citation type="submission" date="2019-09" db="EMBL/GenBank/DDBJ databases">
        <title>Genome Sequences of Streptomyces kaniharaensis ATCC 21070.</title>
        <authorList>
            <person name="Zhu W."/>
            <person name="De Crecy-Lagard V."/>
            <person name="Richards N.G."/>
        </authorList>
    </citation>
    <scope>NUCLEOTIDE SEQUENCE [LARGE SCALE GENOMIC DNA]</scope>
    <source>
        <strain evidence="1 2">SF-557</strain>
    </source>
</reference>
<dbReference type="EMBL" id="WBOF01000002">
    <property type="protein sequence ID" value="MQS16456.1"/>
    <property type="molecule type" value="Genomic_DNA"/>
</dbReference>
<evidence type="ECO:0000313" key="1">
    <source>
        <dbReference type="EMBL" id="MQS16456.1"/>
    </source>
</evidence>
<comment type="caution">
    <text evidence="1">The sequence shown here is derived from an EMBL/GenBank/DDBJ whole genome shotgun (WGS) entry which is preliminary data.</text>
</comment>
<name>A0A6N7KXP1_9ACTN</name>
<protein>
    <submittedName>
        <fullName evidence="1">Uncharacterized protein</fullName>
    </submittedName>
</protein>
<keyword evidence="2" id="KW-1185">Reference proteome</keyword>
<proteinExistence type="predicted"/>
<dbReference type="OrthoDB" id="4247878at2"/>
<organism evidence="1 2">
    <name type="scientific">Streptomyces kaniharaensis</name>
    <dbReference type="NCBI Taxonomy" id="212423"/>
    <lineage>
        <taxon>Bacteria</taxon>
        <taxon>Bacillati</taxon>
        <taxon>Actinomycetota</taxon>
        <taxon>Actinomycetes</taxon>
        <taxon>Kitasatosporales</taxon>
        <taxon>Streptomycetaceae</taxon>
        <taxon>Streptomyces</taxon>
    </lineage>
</organism>
<evidence type="ECO:0000313" key="2">
    <source>
        <dbReference type="Proteomes" id="UP000450000"/>
    </source>
</evidence>
<dbReference type="AlphaFoldDB" id="A0A6N7KXP1"/>